<evidence type="ECO:0000313" key="6">
    <source>
        <dbReference type="Proteomes" id="UP000538666"/>
    </source>
</evidence>
<gene>
    <name evidence="5" type="ORF">HNQ77_003051</name>
</gene>
<dbReference type="RefSeq" id="WP_050061767.1">
    <property type="nucleotide sequence ID" value="NZ_JACHEK010000006.1"/>
</dbReference>
<dbReference type="SMART" id="SM00606">
    <property type="entry name" value="CBD_IV"/>
    <property type="match status" value="3"/>
</dbReference>
<dbReference type="PROSITE" id="PS51910">
    <property type="entry name" value="GH18_2"/>
    <property type="match status" value="1"/>
</dbReference>
<feature type="domain" description="CBM6" evidence="3">
    <location>
        <begin position="380"/>
        <end position="503"/>
    </location>
</feature>
<dbReference type="GO" id="GO:0005975">
    <property type="term" value="P:carbohydrate metabolic process"/>
    <property type="evidence" value="ECO:0007669"/>
    <property type="project" value="InterPro"/>
</dbReference>
<reference evidence="5 6" key="1">
    <citation type="submission" date="2020-08" db="EMBL/GenBank/DDBJ databases">
        <title>Genomic Encyclopedia of Type Strains, Phase IV (KMG-IV): sequencing the most valuable type-strain genomes for metagenomic binning, comparative biology and taxonomic classification.</title>
        <authorList>
            <person name="Goeker M."/>
        </authorList>
    </citation>
    <scope>NUCLEOTIDE SEQUENCE [LARGE SCALE GENOMIC DNA]</scope>
    <source>
        <strain evidence="5 6">DSM 103733</strain>
    </source>
</reference>
<keyword evidence="1 2" id="KW-0732">Signal</keyword>
<protein>
    <submittedName>
        <fullName evidence="5">Uncharacterized protein involved in high-affinity Fe2+ transport</fullName>
    </submittedName>
</protein>
<evidence type="ECO:0000256" key="2">
    <source>
        <dbReference type="SAM" id="SignalP"/>
    </source>
</evidence>
<dbReference type="CDD" id="cd04080">
    <property type="entry name" value="CBM6_cellulase-like"/>
    <property type="match status" value="3"/>
</dbReference>
<evidence type="ECO:0000259" key="4">
    <source>
        <dbReference type="PROSITE" id="PS51910"/>
    </source>
</evidence>
<dbReference type="Proteomes" id="UP000538666">
    <property type="component" value="Unassembled WGS sequence"/>
</dbReference>
<dbReference type="PANTHER" id="PTHR42976">
    <property type="entry name" value="BIFUNCTIONAL CHITINASE/LYSOZYME-RELATED"/>
    <property type="match status" value="1"/>
</dbReference>
<feature type="signal peptide" evidence="2">
    <location>
        <begin position="1"/>
        <end position="26"/>
    </location>
</feature>
<name>A0A841JUM3_9BACT</name>
<dbReference type="Gene3D" id="2.60.120.260">
    <property type="entry name" value="Galactose-binding domain-like"/>
    <property type="match status" value="3"/>
</dbReference>
<evidence type="ECO:0000256" key="1">
    <source>
        <dbReference type="ARBA" id="ARBA00022729"/>
    </source>
</evidence>
<feature type="domain" description="CBM6" evidence="3">
    <location>
        <begin position="219"/>
        <end position="342"/>
    </location>
</feature>
<evidence type="ECO:0000313" key="5">
    <source>
        <dbReference type="EMBL" id="MBB6145093.1"/>
    </source>
</evidence>
<feature type="domain" description="GH18" evidence="4">
    <location>
        <begin position="511"/>
        <end position="793"/>
    </location>
</feature>
<dbReference type="PANTHER" id="PTHR42976:SF1">
    <property type="entry name" value="GH18 DOMAIN-CONTAINING PROTEIN-RELATED"/>
    <property type="match status" value="1"/>
</dbReference>
<proteinExistence type="predicted"/>
<dbReference type="InterPro" id="IPR017853">
    <property type="entry name" value="GH"/>
</dbReference>
<evidence type="ECO:0000259" key="3">
    <source>
        <dbReference type="PROSITE" id="PS51175"/>
    </source>
</evidence>
<accession>A0A841JUM3</accession>
<organism evidence="5 6">
    <name type="scientific">Silvibacterium bohemicum</name>
    <dbReference type="NCBI Taxonomy" id="1577686"/>
    <lineage>
        <taxon>Bacteria</taxon>
        <taxon>Pseudomonadati</taxon>
        <taxon>Acidobacteriota</taxon>
        <taxon>Terriglobia</taxon>
        <taxon>Terriglobales</taxon>
        <taxon>Acidobacteriaceae</taxon>
        <taxon>Silvibacterium</taxon>
    </lineage>
</organism>
<dbReference type="InterPro" id="IPR052750">
    <property type="entry name" value="GH18_Chitinase"/>
</dbReference>
<dbReference type="SUPFAM" id="SSF49785">
    <property type="entry name" value="Galactose-binding domain-like"/>
    <property type="match status" value="3"/>
</dbReference>
<dbReference type="PROSITE" id="PS51175">
    <property type="entry name" value="CBM6"/>
    <property type="match status" value="3"/>
</dbReference>
<sequence length="807" mass="82357">MGIKDRLSFAAGCVALLLCAVNVAYAADAPSGGTPAAIPGTVLAEKYDTGGQGSAYNVASVNGTDNGYRPDGVDLQTTTATGGGNDMGWTAAGQWFKYTVNVATAGTYIVTFEVAAESAVSDAFHVSNSTGTNLSGPVAVPDTGGWQDWVTVTATVTLPAGTQTLTIDQDNGGWNIYSAAFVAATSSEAPYGGTPAPVPGTVDASNYDTGGQGIAYIVTSVNGTADSYRSDGVDLEVASDTTGGYDLGWTSAGQWFRYTVDVATAGVYNVTFRVAAPTAVTDGLHISNSSGTDLSGSVNIPETGGWGDWADVTATVTLPAGEQVLTVNQDNAGWNVNYLEFVPVETGGEEPYGGTPVVIPGTVLAENYDTGGQGAGYNVASVNGSDNSYRSDGVDLETTSAPGGGNDLGWTASGQWFKYSISVADAGKYTVSFEVAAPNAVTDAFHLSNSSGTNLTGSINVPATGGYQAWTTVTATVTLPAGEQVLTLNQDNGGWNIDDFAFSTGSGVTAGNVFAPFEYLGDLNDANQLPGILSGSGAKAVILAFLVPQSNECDLAWGGVNGALPDDTLGSTSVGTEIAALQAKGITVAISSGGAGGQDGSAYCSTAAETQALYQSVIDQYHVTWLDFDLENPQTSGQPARRAQALAALQKANPGLVISYTLPLGTGGLNNGDNGTTDLADAKSAGLNLNIVNGMAMDFGNEGADQATEAEEGTAAEEQQVKAAGLTSTIGITVLPGTSDDDPPVYFTLANATTVLNWAKANSYVTLLSFWELNRDNGGCPGSTTDEDTCSGVSQSNYEFSSIFDVF</sequence>
<dbReference type="InterPro" id="IPR005084">
    <property type="entry name" value="CBM6"/>
</dbReference>
<dbReference type="AlphaFoldDB" id="A0A841JUM3"/>
<feature type="chain" id="PRO_5033035007" evidence="2">
    <location>
        <begin position="27"/>
        <end position="807"/>
    </location>
</feature>
<dbReference type="Gene3D" id="3.20.20.80">
    <property type="entry name" value="Glycosidases"/>
    <property type="match status" value="1"/>
</dbReference>
<feature type="domain" description="CBM6" evidence="3">
    <location>
        <begin position="49"/>
        <end position="182"/>
    </location>
</feature>
<dbReference type="SUPFAM" id="SSF51445">
    <property type="entry name" value="(Trans)glycosidases"/>
    <property type="match status" value="1"/>
</dbReference>
<dbReference type="EMBL" id="JACHEK010000006">
    <property type="protein sequence ID" value="MBB6145093.1"/>
    <property type="molecule type" value="Genomic_DNA"/>
</dbReference>
<comment type="caution">
    <text evidence="5">The sequence shown here is derived from an EMBL/GenBank/DDBJ whole genome shotgun (WGS) entry which is preliminary data.</text>
</comment>
<dbReference type="InterPro" id="IPR006584">
    <property type="entry name" value="Cellulose-bd_IV"/>
</dbReference>
<dbReference type="Pfam" id="PF03422">
    <property type="entry name" value="CBM_6"/>
    <property type="match status" value="3"/>
</dbReference>
<dbReference type="InterPro" id="IPR001223">
    <property type="entry name" value="Glyco_hydro18_cat"/>
</dbReference>
<dbReference type="GO" id="GO:0030246">
    <property type="term" value="F:carbohydrate binding"/>
    <property type="evidence" value="ECO:0007669"/>
    <property type="project" value="InterPro"/>
</dbReference>
<dbReference type="InterPro" id="IPR008979">
    <property type="entry name" value="Galactose-bd-like_sf"/>
</dbReference>
<keyword evidence="6" id="KW-1185">Reference proteome</keyword>